<evidence type="ECO:0000313" key="2">
    <source>
        <dbReference type="Proteomes" id="UP001250932"/>
    </source>
</evidence>
<dbReference type="RefSeq" id="WP_313833847.1">
    <property type="nucleotide sequence ID" value="NZ_JAQOUE010000001.1"/>
</dbReference>
<dbReference type="EMBL" id="JAQOUE010000001">
    <property type="protein sequence ID" value="MDT7043292.1"/>
    <property type="molecule type" value="Genomic_DNA"/>
</dbReference>
<comment type="caution">
    <text evidence="1">The sequence shown here is derived from an EMBL/GenBank/DDBJ whole genome shotgun (WGS) entry which is preliminary data.</text>
</comment>
<sequence>MLFTPQEIFRLTDTEFFLDKASISKKIRRQLEQFHQTYRRELTTQALIVPDQYGPDSFQLVKGEHLESFPYQYLDYPRYYTREVKFAFRTLFWWGHHIIFALILEGGHIRRYKENLVNRFSDIAERGVCLCLDHSLWEWKQGPGYTLELTKERKPEVAAVLANRPFFKLALFVPFDDPTITSGDLDHTAQHALRAMLPVISQ</sequence>
<accession>A0ABU3KAB1</accession>
<reference evidence="1 2" key="1">
    <citation type="journal article" date="2023" name="ISME J.">
        <title>Cultivation and genomic characterization of novel and ubiquitous marine nitrite-oxidizing bacteria from the Nitrospirales.</title>
        <authorList>
            <person name="Mueller A.J."/>
            <person name="Daebeler A."/>
            <person name="Herbold C.W."/>
            <person name="Kirkegaard R.H."/>
            <person name="Daims H."/>
        </authorList>
    </citation>
    <scope>NUCLEOTIDE SEQUENCE [LARGE SCALE GENOMIC DNA]</scope>
    <source>
        <strain evidence="1 2">EB</strain>
    </source>
</reference>
<protein>
    <submittedName>
        <fullName evidence="1">Uncharacterized protein</fullName>
    </submittedName>
</protein>
<evidence type="ECO:0000313" key="1">
    <source>
        <dbReference type="EMBL" id="MDT7043292.1"/>
    </source>
</evidence>
<proteinExistence type="predicted"/>
<gene>
    <name evidence="1" type="ORF">PPG34_13100</name>
</gene>
<dbReference type="Proteomes" id="UP001250932">
    <property type="component" value="Unassembled WGS sequence"/>
</dbReference>
<keyword evidence="2" id="KW-1185">Reference proteome</keyword>
<organism evidence="1 2">
    <name type="scientific">Candidatus Nitronereus thalassa</name>
    <dbReference type="NCBI Taxonomy" id="3020898"/>
    <lineage>
        <taxon>Bacteria</taxon>
        <taxon>Pseudomonadati</taxon>
        <taxon>Nitrospirota</taxon>
        <taxon>Nitrospiria</taxon>
        <taxon>Nitrospirales</taxon>
        <taxon>Nitrospiraceae</taxon>
        <taxon>Candidatus Nitronereus</taxon>
    </lineage>
</organism>
<name>A0ABU3KAB1_9BACT</name>